<dbReference type="Proteomes" id="UP001215280">
    <property type="component" value="Unassembled WGS sequence"/>
</dbReference>
<gene>
    <name evidence="1" type="ORF">DFH07DRAFT_1005850</name>
</gene>
<sequence>MSVFLRPKSPSLDPDWLVAKETFPSLVQWFNHNCLKADRSVMSFSNRYLAFVTSLQAALGLLVLIDWTTQSECPDGPSKGCFLQCVRAAKTLITQRGKAGLLSGVRACRPDAEHEVRGDRYGVDGAAPHGRWGQAEDFEAVFKHVHQAEFSPPRYLAAGVTFILLPNSSIAFLELLQAHRSQSDLQTVRTWTGRPMDGSLVWELWTDSECDSDL</sequence>
<protein>
    <submittedName>
        <fullName evidence="1">Uncharacterized protein</fullName>
    </submittedName>
</protein>
<name>A0AAD7JQD0_9AGAR</name>
<comment type="caution">
    <text evidence="1">The sequence shown here is derived from an EMBL/GenBank/DDBJ whole genome shotgun (WGS) entry which is preliminary data.</text>
</comment>
<reference evidence="1" key="1">
    <citation type="submission" date="2023-03" db="EMBL/GenBank/DDBJ databases">
        <title>Massive genome expansion in bonnet fungi (Mycena s.s.) driven by repeated elements and novel gene families across ecological guilds.</title>
        <authorList>
            <consortium name="Lawrence Berkeley National Laboratory"/>
            <person name="Harder C.B."/>
            <person name="Miyauchi S."/>
            <person name="Viragh M."/>
            <person name="Kuo A."/>
            <person name="Thoen E."/>
            <person name="Andreopoulos B."/>
            <person name="Lu D."/>
            <person name="Skrede I."/>
            <person name="Drula E."/>
            <person name="Henrissat B."/>
            <person name="Morin E."/>
            <person name="Kohler A."/>
            <person name="Barry K."/>
            <person name="LaButti K."/>
            <person name="Morin E."/>
            <person name="Salamov A."/>
            <person name="Lipzen A."/>
            <person name="Mereny Z."/>
            <person name="Hegedus B."/>
            <person name="Baldrian P."/>
            <person name="Stursova M."/>
            <person name="Weitz H."/>
            <person name="Taylor A."/>
            <person name="Grigoriev I.V."/>
            <person name="Nagy L.G."/>
            <person name="Martin F."/>
            <person name="Kauserud H."/>
        </authorList>
    </citation>
    <scope>NUCLEOTIDE SEQUENCE</scope>
    <source>
        <strain evidence="1">CBHHK188m</strain>
    </source>
</reference>
<organism evidence="1 2">
    <name type="scientific">Mycena maculata</name>
    <dbReference type="NCBI Taxonomy" id="230809"/>
    <lineage>
        <taxon>Eukaryota</taxon>
        <taxon>Fungi</taxon>
        <taxon>Dikarya</taxon>
        <taxon>Basidiomycota</taxon>
        <taxon>Agaricomycotina</taxon>
        <taxon>Agaricomycetes</taxon>
        <taxon>Agaricomycetidae</taxon>
        <taxon>Agaricales</taxon>
        <taxon>Marasmiineae</taxon>
        <taxon>Mycenaceae</taxon>
        <taxon>Mycena</taxon>
    </lineage>
</organism>
<accession>A0AAD7JQD0</accession>
<dbReference type="EMBL" id="JARJLG010000025">
    <property type="protein sequence ID" value="KAJ7769676.1"/>
    <property type="molecule type" value="Genomic_DNA"/>
</dbReference>
<proteinExistence type="predicted"/>
<evidence type="ECO:0000313" key="2">
    <source>
        <dbReference type="Proteomes" id="UP001215280"/>
    </source>
</evidence>
<evidence type="ECO:0000313" key="1">
    <source>
        <dbReference type="EMBL" id="KAJ7769676.1"/>
    </source>
</evidence>
<keyword evidence="2" id="KW-1185">Reference proteome</keyword>
<dbReference type="AlphaFoldDB" id="A0AAD7JQD0"/>